<keyword evidence="2" id="KW-0647">Proteasome</keyword>
<dbReference type="EMBL" id="LR877145">
    <property type="protein sequence ID" value="CAD2212768.1"/>
    <property type="molecule type" value="Genomic_DNA"/>
</dbReference>
<keyword evidence="3" id="KW-1185">Reference proteome</keyword>
<dbReference type="InterPro" id="IPR040773">
    <property type="entry name" value="Rpn6_N"/>
</dbReference>
<evidence type="ECO:0000259" key="1">
    <source>
        <dbReference type="Pfam" id="PF18055"/>
    </source>
</evidence>
<dbReference type="VEuPathDB" id="TriTrypDB:ADEAN_000018000"/>
<proteinExistence type="predicted"/>
<name>A0A7G2BZ41_9TRYP</name>
<dbReference type="AlphaFoldDB" id="A0A7G2BZ41"/>
<evidence type="ECO:0000313" key="3">
    <source>
        <dbReference type="Proteomes" id="UP000515908"/>
    </source>
</evidence>
<organism evidence="2 3">
    <name type="scientific">Angomonas deanei</name>
    <dbReference type="NCBI Taxonomy" id="59799"/>
    <lineage>
        <taxon>Eukaryota</taxon>
        <taxon>Discoba</taxon>
        <taxon>Euglenozoa</taxon>
        <taxon>Kinetoplastea</taxon>
        <taxon>Metakinetoplastina</taxon>
        <taxon>Trypanosomatida</taxon>
        <taxon>Trypanosomatidae</taxon>
        <taxon>Strigomonadinae</taxon>
        <taxon>Angomonas</taxon>
    </lineage>
</organism>
<feature type="domain" description="26S proteasome regulatory subunit Rpn6 N-terminal" evidence="1">
    <location>
        <begin position="18"/>
        <end position="101"/>
    </location>
</feature>
<dbReference type="Proteomes" id="UP000515908">
    <property type="component" value="Chromosome 01"/>
</dbReference>
<protein>
    <submittedName>
        <fullName evidence="2">26S proteasome regulatory subunit RPN6 N-terminal domain containing protein, putative</fullName>
    </submittedName>
</protein>
<dbReference type="GO" id="GO:0000502">
    <property type="term" value="C:proteasome complex"/>
    <property type="evidence" value="ECO:0007669"/>
    <property type="project" value="UniProtKB-KW"/>
</dbReference>
<gene>
    <name evidence="2" type="ORF">ADEAN_000018000</name>
</gene>
<accession>A0A7G2BZ41</accession>
<dbReference type="Pfam" id="PF18055">
    <property type="entry name" value="RPN6_N"/>
    <property type="match status" value="1"/>
</dbReference>
<reference evidence="2 3" key="1">
    <citation type="submission" date="2020-08" db="EMBL/GenBank/DDBJ databases">
        <authorList>
            <person name="Newling K."/>
            <person name="Davey J."/>
            <person name="Forrester S."/>
        </authorList>
    </citation>
    <scope>NUCLEOTIDE SEQUENCE [LARGE SCALE GENOMIC DNA]</scope>
    <source>
        <strain evidence="3">Crithidia deanei Carvalho (ATCC PRA-265)</strain>
    </source>
</reference>
<sequence length="117" mass="13151">MAPAVDIEATFDKAETFYAKGDRAKAKELYEQIINENNISADETESIRAKEQSIHRLNEILLITNDGEALIQLLYSARSFFYLLPKAKTTNMVRKLFESIVQGASPSSDSTRCASRM</sequence>
<dbReference type="Gene3D" id="1.25.40.570">
    <property type="match status" value="1"/>
</dbReference>
<evidence type="ECO:0000313" key="2">
    <source>
        <dbReference type="EMBL" id="CAD2212768.1"/>
    </source>
</evidence>